<dbReference type="InterPro" id="IPR004343">
    <property type="entry name" value="Plus-3_dom"/>
</dbReference>
<sequence length="145" mass="16875">QDNYLEELQLARLSRAKLAKFVHTPFFSKTVVGAFVRIGVGPMPGRPGCNYRIAQIVDVVETRKVYKLEDTITNKGIKLRMGTEDRVYRMEFVTNTEFVHYEFQDWLTIMKRHNLPIPPIDEIRKKQEDITAAENHTYTDDDVSV</sequence>
<dbReference type="EMBL" id="BTSX01000001">
    <property type="protein sequence ID" value="GMS81050.1"/>
    <property type="molecule type" value="Genomic_DNA"/>
</dbReference>
<dbReference type="SMART" id="SM00719">
    <property type="entry name" value="Plus3"/>
    <property type="match status" value="1"/>
</dbReference>
<evidence type="ECO:0000259" key="5">
    <source>
        <dbReference type="PROSITE" id="PS51360"/>
    </source>
</evidence>
<keyword evidence="3" id="KW-0804">Transcription</keyword>
<dbReference type="Gene3D" id="3.90.70.200">
    <property type="entry name" value="Plus-3 domain"/>
    <property type="match status" value="1"/>
</dbReference>
<evidence type="ECO:0000313" key="7">
    <source>
        <dbReference type="Proteomes" id="UP001432027"/>
    </source>
</evidence>
<feature type="domain" description="Plus3" evidence="5">
    <location>
        <begin position="2"/>
        <end position="135"/>
    </location>
</feature>
<dbReference type="AlphaFoldDB" id="A0AAV5SDR1"/>
<keyword evidence="2" id="KW-0805">Transcription regulation</keyword>
<comment type="subcellular location">
    <subcellularLocation>
        <location evidence="1">Nucleus</location>
    </subcellularLocation>
</comment>
<evidence type="ECO:0000256" key="2">
    <source>
        <dbReference type="ARBA" id="ARBA00023015"/>
    </source>
</evidence>
<dbReference type="Pfam" id="PF03126">
    <property type="entry name" value="Plus-3"/>
    <property type="match status" value="1"/>
</dbReference>
<evidence type="ECO:0000256" key="1">
    <source>
        <dbReference type="ARBA" id="ARBA00004123"/>
    </source>
</evidence>
<keyword evidence="4" id="KW-0539">Nucleus</keyword>
<dbReference type="InterPro" id="IPR036128">
    <property type="entry name" value="Plus3-like_sf"/>
</dbReference>
<name>A0AAV5SDR1_9BILA</name>
<dbReference type="GO" id="GO:0003677">
    <property type="term" value="F:DNA binding"/>
    <property type="evidence" value="ECO:0007669"/>
    <property type="project" value="InterPro"/>
</dbReference>
<evidence type="ECO:0000256" key="4">
    <source>
        <dbReference type="ARBA" id="ARBA00023242"/>
    </source>
</evidence>
<gene>
    <name evidence="6" type="ORF">PENTCL1PPCAC_3225</name>
</gene>
<dbReference type="Proteomes" id="UP001432027">
    <property type="component" value="Unassembled WGS sequence"/>
</dbReference>
<dbReference type="SUPFAM" id="SSF159042">
    <property type="entry name" value="Plus3-like"/>
    <property type="match status" value="1"/>
</dbReference>
<evidence type="ECO:0000256" key="3">
    <source>
        <dbReference type="ARBA" id="ARBA00023163"/>
    </source>
</evidence>
<dbReference type="GO" id="GO:0016593">
    <property type="term" value="C:Cdc73/Paf1 complex"/>
    <property type="evidence" value="ECO:0007669"/>
    <property type="project" value="TreeGrafter"/>
</dbReference>
<organism evidence="6 7">
    <name type="scientific">Pristionchus entomophagus</name>
    <dbReference type="NCBI Taxonomy" id="358040"/>
    <lineage>
        <taxon>Eukaryota</taxon>
        <taxon>Metazoa</taxon>
        <taxon>Ecdysozoa</taxon>
        <taxon>Nematoda</taxon>
        <taxon>Chromadorea</taxon>
        <taxon>Rhabditida</taxon>
        <taxon>Rhabditina</taxon>
        <taxon>Diplogasteromorpha</taxon>
        <taxon>Diplogasteroidea</taxon>
        <taxon>Neodiplogasteridae</taxon>
        <taxon>Pristionchus</taxon>
    </lineage>
</organism>
<accession>A0AAV5SDR1</accession>
<protein>
    <recommendedName>
        <fullName evidence="5">Plus3 domain-containing protein</fullName>
    </recommendedName>
</protein>
<evidence type="ECO:0000313" key="6">
    <source>
        <dbReference type="EMBL" id="GMS81050.1"/>
    </source>
</evidence>
<dbReference type="PROSITE" id="PS51360">
    <property type="entry name" value="PLUS3"/>
    <property type="match status" value="1"/>
</dbReference>
<keyword evidence="7" id="KW-1185">Reference proteome</keyword>
<dbReference type="GO" id="GO:1990269">
    <property type="term" value="F:RNA polymerase II C-terminal domain phosphoserine binding"/>
    <property type="evidence" value="ECO:0007669"/>
    <property type="project" value="TreeGrafter"/>
</dbReference>
<feature type="non-terminal residue" evidence="6">
    <location>
        <position position="1"/>
    </location>
</feature>
<reference evidence="6" key="1">
    <citation type="submission" date="2023-10" db="EMBL/GenBank/DDBJ databases">
        <title>Genome assembly of Pristionchus species.</title>
        <authorList>
            <person name="Yoshida K."/>
            <person name="Sommer R.J."/>
        </authorList>
    </citation>
    <scope>NUCLEOTIDE SEQUENCE</scope>
    <source>
        <strain evidence="6">RS0144</strain>
    </source>
</reference>
<dbReference type="PANTHER" id="PTHR13115">
    <property type="entry name" value="RNA POLYMERASE-ASSOCIATED PROTEIN RTF1 HOMOLOG"/>
    <property type="match status" value="1"/>
</dbReference>
<comment type="caution">
    <text evidence="6">The sequence shown here is derived from an EMBL/GenBank/DDBJ whole genome shotgun (WGS) entry which is preliminary data.</text>
</comment>
<dbReference type="PANTHER" id="PTHR13115:SF8">
    <property type="entry name" value="RNA POLYMERASE-ASSOCIATED PROTEIN RTF1 HOMOLOG"/>
    <property type="match status" value="1"/>
</dbReference>
<proteinExistence type="predicted"/>